<feature type="compositionally biased region" description="Polar residues" evidence="1">
    <location>
        <begin position="7"/>
        <end position="27"/>
    </location>
</feature>
<organism evidence="2">
    <name type="scientific">Lichtheimia ramosa</name>
    <dbReference type="NCBI Taxonomy" id="688394"/>
    <lineage>
        <taxon>Eukaryota</taxon>
        <taxon>Fungi</taxon>
        <taxon>Fungi incertae sedis</taxon>
        <taxon>Mucoromycota</taxon>
        <taxon>Mucoromycotina</taxon>
        <taxon>Mucoromycetes</taxon>
        <taxon>Mucorales</taxon>
        <taxon>Lichtheimiaceae</taxon>
        <taxon>Lichtheimia</taxon>
    </lineage>
</organism>
<feature type="region of interest" description="Disordered" evidence="1">
    <location>
        <begin position="1"/>
        <end position="28"/>
    </location>
</feature>
<evidence type="ECO:0000313" key="2">
    <source>
        <dbReference type="EMBL" id="CDS02809.1"/>
    </source>
</evidence>
<reference evidence="2" key="1">
    <citation type="journal article" date="2014" name="Genome Announc.">
        <title>De novo whole-genome sequence and genome annotation of Lichtheimia ramosa.</title>
        <authorList>
            <person name="Linde J."/>
            <person name="Schwartze V."/>
            <person name="Binder U."/>
            <person name="Lass-Florl C."/>
            <person name="Voigt K."/>
            <person name="Horn F."/>
        </authorList>
    </citation>
    <scope>NUCLEOTIDE SEQUENCE</scope>
    <source>
        <strain evidence="2">JMRC FSU:6197</strain>
    </source>
</reference>
<dbReference type="InterPro" id="IPR014756">
    <property type="entry name" value="Ig_E-set"/>
</dbReference>
<dbReference type="Gene3D" id="2.60.40.640">
    <property type="match status" value="1"/>
</dbReference>
<name>A0A077W8H6_9FUNG</name>
<dbReference type="EMBL" id="LK023313">
    <property type="protein sequence ID" value="CDS02809.1"/>
    <property type="molecule type" value="Genomic_DNA"/>
</dbReference>
<dbReference type="OrthoDB" id="2333384at2759"/>
<evidence type="ECO:0008006" key="3">
    <source>
        <dbReference type="Google" id="ProtNLM"/>
    </source>
</evidence>
<proteinExistence type="predicted"/>
<evidence type="ECO:0000256" key="1">
    <source>
        <dbReference type="SAM" id="MobiDB-lite"/>
    </source>
</evidence>
<dbReference type="InterPro" id="IPR014752">
    <property type="entry name" value="Arrestin-like_C"/>
</dbReference>
<dbReference type="SUPFAM" id="SSF81296">
    <property type="entry name" value="E set domains"/>
    <property type="match status" value="1"/>
</dbReference>
<sequence length="405" mass="45456">MVRRQHAPTSATASNSSHISLHNPTSESPDEIRFINHLSTKYKRAPVRFRIEPAPECCDEQGRLICSPGSIIEGNIYIELAEPLAAMQLKLIYKGMEYLNYDAMAWGKRVDGDPLFSVCTVLWGISARDAQQDGNWPLMEPGAHLFPFACQMPEVNYPSAWLDNTLLQCRYNLIASVERPGFRPFQTEPCPVFFKPVIPIDISTSTPFQDDKPIGSIPIRVAFNTAYVCNDDDSNAVSISCGTTRGDYHVMATATLEQHYKVVTSGFHYSKTIVVRQVEQRIDAENHVITMPLRELSPSMSYGRQVDLRYMIRLTIKSRQGSTLHPSKKKRTYLVPITLGTNEVHQAPTPIAYSDPDVVNDTTLLTKPKFVRMSIPDAAMFGLPAYDAEISPPEYCEEEEEQSSS</sequence>
<dbReference type="AlphaFoldDB" id="A0A077W8H6"/>
<protein>
    <recommendedName>
        <fullName evidence="3">Arrestin C-terminal-like domain-containing protein</fullName>
    </recommendedName>
</protein>
<gene>
    <name evidence="2" type="ORF">LRAMOSA00213</name>
</gene>
<accession>A0A077W8H6</accession>